<keyword evidence="2" id="KW-0899">Viral immunoevasion</keyword>
<dbReference type="SUPFAM" id="SSF48726">
    <property type="entry name" value="Immunoglobulin"/>
    <property type="match status" value="1"/>
</dbReference>
<keyword evidence="11" id="KW-1133">Transmembrane helix</keyword>
<keyword evidence="11" id="KW-0812">Transmembrane</keyword>
<dbReference type="Proteomes" id="UP001642483">
    <property type="component" value="Unassembled WGS sequence"/>
</dbReference>
<keyword evidence="5" id="KW-0325">Glycoprotein</keyword>
<evidence type="ECO:0000256" key="10">
    <source>
        <dbReference type="ARBA" id="ARBA00045444"/>
    </source>
</evidence>
<evidence type="ECO:0000256" key="4">
    <source>
        <dbReference type="ARBA" id="ARBA00023157"/>
    </source>
</evidence>
<keyword evidence="15" id="KW-1185">Reference proteome</keyword>
<keyword evidence="1" id="KW-0244">Early protein</keyword>
<keyword evidence="2" id="KW-1090">Inhibition of host innate immune response by virus</keyword>
<comment type="subunit">
    <text evidence="8">Interacts with host IFNA1.</text>
</comment>
<dbReference type="InterPro" id="IPR007110">
    <property type="entry name" value="Ig-like_dom"/>
</dbReference>
<feature type="domain" description="Ig-like" evidence="13">
    <location>
        <begin position="145"/>
        <end position="242"/>
    </location>
</feature>
<dbReference type="InterPro" id="IPR013783">
    <property type="entry name" value="Ig-like_fold"/>
</dbReference>
<keyword evidence="2" id="KW-0945">Host-virus interaction</keyword>
<dbReference type="InterPro" id="IPR036179">
    <property type="entry name" value="Ig-like_dom_sf"/>
</dbReference>
<dbReference type="SMART" id="SM00409">
    <property type="entry name" value="IG"/>
    <property type="match status" value="2"/>
</dbReference>
<name>A0ABP0FYR8_CLALP</name>
<comment type="function">
    <text evidence="10">Counteracts the antiviral effects of host IFN-alpha/beta and key IFN-inducible proteins involved in viral RNA degradation suxh as host OAS1. Acts as a soluble IFN-alpha receptor and thus inhibits the interaction between host IFN-alpha and its receptor.</text>
</comment>
<keyword evidence="3" id="KW-1114">Inhibition of host interferon signaling pathway by virus</keyword>
<gene>
    <name evidence="14" type="ORF">CVLEPA_LOCUS14907</name>
</gene>
<organism evidence="14 15">
    <name type="scientific">Clavelina lepadiformis</name>
    <name type="common">Light-bulb sea squirt</name>
    <name type="synonym">Ascidia lepadiformis</name>
    <dbReference type="NCBI Taxonomy" id="159417"/>
    <lineage>
        <taxon>Eukaryota</taxon>
        <taxon>Metazoa</taxon>
        <taxon>Chordata</taxon>
        <taxon>Tunicata</taxon>
        <taxon>Ascidiacea</taxon>
        <taxon>Aplousobranchia</taxon>
        <taxon>Clavelinidae</taxon>
        <taxon>Clavelina</taxon>
    </lineage>
</organism>
<sequence>MMSCAALHFLLVLLVTFTDVSGLNQDSPSSNCTIVDEGKVVSEDAFIGWPYHLKCNLFASQTEYTIYDVYDNGDVDYDSDIICQFYSENGALLLNESSNYEDLVYYDGPRLELGEIEANGSYNFRMNIITILSQRCFEINVSVIPKPFHETTCEQFVANATNNKFSSDIGRSKSLPCELGHSDNPKIFTSNLTTAWFRNCSTLPGDTTATNTSKLLIPSVDYEHAGIYACSVTYKGMTRFITTYGVCVSESPTFSPHTMQCDKTVFAGSGKNASISCQLRLGFGQFSHFHFRVFWKKQSSDIGESCRREPSNDRFSCSYEYQPTCYLHIAETHERNRTEQIIPITLNIRDVSPPDYGTYIVSAITANSNSEKVEELIELKQNKVPNLLQAAEIAGIVAVIAVVIIAALVVVIMRNKRNKTISGMC</sequence>
<evidence type="ECO:0000256" key="3">
    <source>
        <dbReference type="ARBA" id="ARBA00022830"/>
    </source>
</evidence>
<feature type="domain" description="Ig-like" evidence="13">
    <location>
        <begin position="252"/>
        <end position="378"/>
    </location>
</feature>
<evidence type="ECO:0000259" key="13">
    <source>
        <dbReference type="PROSITE" id="PS50835"/>
    </source>
</evidence>
<evidence type="ECO:0000256" key="5">
    <source>
        <dbReference type="ARBA" id="ARBA00023180"/>
    </source>
</evidence>
<evidence type="ECO:0000256" key="12">
    <source>
        <dbReference type="SAM" id="SignalP"/>
    </source>
</evidence>
<evidence type="ECO:0000313" key="14">
    <source>
        <dbReference type="EMBL" id="CAK8683892.1"/>
    </source>
</evidence>
<evidence type="ECO:0000256" key="8">
    <source>
        <dbReference type="ARBA" id="ARBA00038761"/>
    </source>
</evidence>
<dbReference type="PANTHER" id="PTHR11890">
    <property type="entry name" value="INTERLEUKIN-1 RECEPTOR FAMILY MEMBER"/>
    <property type="match status" value="1"/>
</dbReference>
<reference evidence="14 15" key="1">
    <citation type="submission" date="2024-02" db="EMBL/GenBank/DDBJ databases">
        <authorList>
            <person name="Daric V."/>
            <person name="Darras S."/>
        </authorList>
    </citation>
    <scope>NUCLEOTIDE SEQUENCE [LARGE SCALE GENOMIC DNA]</scope>
</reference>
<evidence type="ECO:0000256" key="6">
    <source>
        <dbReference type="ARBA" id="ARBA00023258"/>
    </source>
</evidence>
<proteinExistence type="predicted"/>
<comment type="caution">
    <text evidence="14">The sequence shown here is derived from an EMBL/GenBank/DDBJ whole genome shotgun (WGS) entry which is preliminary data.</text>
</comment>
<feature type="chain" id="PRO_5046766340" description="Soluble interferon alpha/beta receptor OPG204" evidence="12">
    <location>
        <begin position="23"/>
        <end position="425"/>
    </location>
</feature>
<dbReference type="InterPro" id="IPR015621">
    <property type="entry name" value="IL-1_rcpt_fam"/>
</dbReference>
<dbReference type="PROSITE" id="PS50835">
    <property type="entry name" value="IG_LIKE"/>
    <property type="match status" value="2"/>
</dbReference>
<feature type="signal peptide" evidence="12">
    <location>
        <begin position="1"/>
        <end position="22"/>
    </location>
</feature>
<dbReference type="PANTHER" id="PTHR11890:SF44">
    <property type="entry name" value="X-LINKED INTERLEUKIN-1 RECEPTOR ACCESSORY PROTEIN-LIKE 2"/>
    <property type="match status" value="1"/>
</dbReference>
<keyword evidence="7" id="KW-0393">Immunoglobulin domain</keyword>
<evidence type="ECO:0000313" key="15">
    <source>
        <dbReference type="Proteomes" id="UP001642483"/>
    </source>
</evidence>
<dbReference type="EMBL" id="CAWYQH010000097">
    <property type="protein sequence ID" value="CAK8683892.1"/>
    <property type="molecule type" value="Genomic_DNA"/>
</dbReference>
<accession>A0ABP0FYR8</accession>
<dbReference type="CDD" id="cd00096">
    <property type="entry name" value="Ig"/>
    <property type="match status" value="1"/>
</dbReference>
<keyword evidence="11" id="KW-0472">Membrane</keyword>
<feature type="transmembrane region" description="Helical" evidence="11">
    <location>
        <begin position="393"/>
        <end position="413"/>
    </location>
</feature>
<keyword evidence="4" id="KW-1015">Disulfide bond</keyword>
<evidence type="ECO:0000256" key="9">
    <source>
        <dbReference type="ARBA" id="ARBA00041012"/>
    </source>
</evidence>
<evidence type="ECO:0000256" key="1">
    <source>
        <dbReference type="ARBA" id="ARBA00022518"/>
    </source>
</evidence>
<evidence type="ECO:0000256" key="2">
    <source>
        <dbReference type="ARBA" id="ARBA00022632"/>
    </source>
</evidence>
<dbReference type="InterPro" id="IPR003599">
    <property type="entry name" value="Ig_sub"/>
</dbReference>
<evidence type="ECO:0000256" key="7">
    <source>
        <dbReference type="ARBA" id="ARBA00023319"/>
    </source>
</evidence>
<keyword evidence="12" id="KW-0732">Signal</keyword>
<keyword evidence="6" id="KW-0922">Interferon antiviral system evasion</keyword>
<evidence type="ECO:0000256" key="11">
    <source>
        <dbReference type="SAM" id="Phobius"/>
    </source>
</evidence>
<dbReference type="Gene3D" id="2.60.40.10">
    <property type="entry name" value="Immunoglobulins"/>
    <property type="match status" value="2"/>
</dbReference>
<protein>
    <recommendedName>
        <fullName evidence="9">Soluble interferon alpha/beta receptor OPG204</fullName>
    </recommendedName>
</protein>